<protein>
    <recommendedName>
        <fullName evidence="3">CopG family transcriptional regulator</fullName>
    </recommendedName>
</protein>
<name>A0A2V4VN08_9GAMM</name>
<evidence type="ECO:0000313" key="1">
    <source>
        <dbReference type="EMBL" id="PYE36644.1"/>
    </source>
</evidence>
<accession>A0A2V4VN08</accession>
<dbReference type="AlphaFoldDB" id="A0A2V4VN08"/>
<proteinExistence type="predicted"/>
<dbReference type="EMBL" id="QJSU01000012">
    <property type="protein sequence ID" value="PYE36644.1"/>
    <property type="molecule type" value="Genomic_DNA"/>
</dbReference>
<sequence length="117" mass="13574">MIPVRVKNRFSDHPQKIMRPVSIRLSEEMISLLEATSSDLGFKRIQGLIRLYIRQGLDRDHQDYTLAHDEVFIETLRKRGVSQHIIDEAIVVTHNNNITHSLSELQENDQANDQTNN</sequence>
<dbReference type="RefSeq" id="WP_110924297.1">
    <property type="nucleotide sequence ID" value="NZ_CAJGZD010000010.1"/>
</dbReference>
<comment type="caution">
    <text evidence="1">The sequence shown here is derived from an EMBL/GenBank/DDBJ whole genome shotgun (WGS) entry which is preliminary data.</text>
</comment>
<gene>
    <name evidence="1" type="ORF">DFP82_11291</name>
</gene>
<dbReference type="OrthoDB" id="6658216at2"/>
<evidence type="ECO:0000313" key="2">
    <source>
        <dbReference type="Proteomes" id="UP000247746"/>
    </source>
</evidence>
<evidence type="ECO:0008006" key="3">
    <source>
        <dbReference type="Google" id="ProtNLM"/>
    </source>
</evidence>
<dbReference type="Proteomes" id="UP000247746">
    <property type="component" value="Unassembled WGS sequence"/>
</dbReference>
<keyword evidence="2" id="KW-1185">Reference proteome</keyword>
<organism evidence="1 2">
    <name type="scientific">Psychrobacter fozii</name>
    <dbReference type="NCBI Taxonomy" id="198480"/>
    <lineage>
        <taxon>Bacteria</taxon>
        <taxon>Pseudomonadati</taxon>
        <taxon>Pseudomonadota</taxon>
        <taxon>Gammaproteobacteria</taxon>
        <taxon>Moraxellales</taxon>
        <taxon>Moraxellaceae</taxon>
        <taxon>Psychrobacter</taxon>
    </lineage>
</organism>
<reference evidence="1 2" key="1">
    <citation type="submission" date="2018-06" db="EMBL/GenBank/DDBJ databases">
        <title>Genomic Encyclopedia of Type Strains, Phase III (KMG-III): the genomes of soil and plant-associated and newly described type strains.</title>
        <authorList>
            <person name="Whitman W."/>
        </authorList>
    </citation>
    <scope>NUCLEOTIDE SEQUENCE [LARGE SCALE GENOMIC DNA]</scope>
    <source>
        <strain evidence="1 2">CECT 5889</strain>
    </source>
</reference>